<dbReference type="CDD" id="cd02440">
    <property type="entry name" value="AdoMet_MTases"/>
    <property type="match status" value="1"/>
</dbReference>
<evidence type="ECO:0000313" key="2">
    <source>
        <dbReference type="EMBL" id="WWC60318.1"/>
    </source>
</evidence>
<reference evidence="2" key="1">
    <citation type="submission" date="2013-07" db="EMBL/GenBank/DDBJ databases">
        <authorList>
            <consortium name="The Broad Institute Genome Sequencing Platform"/>
            <person name="Cuomo C."/>
            <person name="Litvintseva A."/>
            <person name="Chen Y."/>
            <person name="Heitman J."/>
            <person name="Sun S."/>
            <person name="Springer D."/>
            <person name="Dromer F."/>
            <person name="Young S.K."/>
            <person name="Zeng Q."/>
            <person name="Gargeya S."/>
            <person name="Fitzgerald M."/>
            <person name="Abouelleil A."/>
            <person name="Alvarado L."/>
            <person name="Berlin A.M."/>
            <person name="Chapman S.B."/>
            <person name="Dewar J."/>
            <person name="Goldberg J."/>
            <person name="Griggs A."/>
            <person name="Gujja S."/>
            <person name="Hansen M."/>
            <person name="Howarth C."/>
            <person name="Imamovic A."/>
            <person name="Larimer J."/>
            <person name="McCowan C."/>
            <person name="Murphy C."/>
            <person name="Pearson M."/>
            <person name="Priest M."/>
            <person name="Roberts A."/>
            <person name="Saif S."/>
            <person name="Shea T."/>
            <person name="Sykes S."/>
            <person name="Wortman J."/>
            <person name="Nusbaum C."/>
            <person name="Birren B."/>
        </authorList>
    </citation>
    <scope>NUCLEOTIDE SEQUENCE</scope>
    <source>
        <strain evidence="2">CBS 10117</strain>
    </source>
</reference>
<dbReference type="SUPFAM" id="SSF53335">
    <property type="entry name" value="S-adenosyl-L-methionine-dependent methyltransferases"/>
    <property type="match status" value="1"/>
</dbReference>
<dbReference type="Pfam" id="PF13649">
    <property type="entry name" value="Methyltransf_25"/>
    <property type="match status" value="1"/>
</dbReference>
<dbReference type="Gene3D" id="3.40.50.150">
    <property type="entry name" value="Vaccinia Virus protein VP39"/>
    <property type="match status" value="1"/>
</dbReference>
<name>A0AAJ8KMD7_9TREE</name>
<dbReference type="InterPro" id="IPR029063">
    <property type="entry name" value="SAM-dependent_MTases_sf"/>
</dbReference>
<dbReference type="AlphaFoldDB" id="A0AAJ8KMD7"/>
<keyword evidence="3" id="KW-1185">Reference proteome</keyword>
<evidence type="ECO:0000313" key="3">
    <source>
        <dbReference type="Proteomes" id="UP000078595"/>
    </source>
</evidence>
<dbReference type="PANTHER" id="PTHR43591:SF24">
    <property type="entry name" value="2-METHOXY-6-POLYPRENYL-1,4-BENZOQUINOL METHYLASE, MITOCHONDRIAL"/>
    <property type="match status" value="1"/>
</dbReference>
<dbReference type="Proteomes" id="UP000078595">
    <property type="component" value="Chromosome 3"/>
</dbReference>
<dbReference type="PANTHER" id="PTHR43591">
    <property type="entry name" value="METHYLTRANSFERASE"/>
    <property type="match status" value="1"/>
</dbReference>
<evidence type="ECO:0000259" key="1">
    <source>
        <dbReference type="Pfam" id="PF13649"/>
    </source>
</evidence>
<dbReference type="EMBL" id="CP144532">
    <property type="protein sequence ID" value="WWC60318.1"/>
    <property type="molecule type" value="Genomic_DNA"/>
</dbReference>
<dbReference type="GeneID" id="28966608"/>
<sequence>MPALFDKILRPNSSIGHSLSERDRINASYALHKTILDPYHTQVINTHLHNIHLSQRRTSVLDVGTGTGTWAIEVANTHPFSDVLGVDINWGMMTHGARSKHGNLDFAAVDVEEPLPWPRGSFDLIHVKGLLLQISHYPRLIEKLAMVLRPGGLLVVAEFDPTHISADGYETPRCLRQWDACVKADAGGRGANIHFPSQIASVIAGAGVFVSNPYSQYLAIPASSHTNRGDPFSAARSGQIHQQLLSANMRKTFADLVEYGYNQPDLEVMLSNCLAELSNPNAWYIHRLYAVYAIRL</sequence>
<dbReference type="GO" id="GO:0008168">
    <property type="term" value="F:methyltransferase activity"/>
    <property type="evidence" value="ECO:0007669"/>
    <property type="project" value="TreeGrafter"/>
</dbReference>
<dbReference type="RefSeq" id="XP_065824719.1">
    <property type="nucleotide sequence ID" value="XM_065968647.1"/>
</dbReference>
<protein>
    <recommendedName>
        <fullName evidence="1">Methyltransferase domain-containing protein</fullName>
    </recommendedName>
</protein>
<reference evidence="2" key="2">
    <citation type="submission" date="2024-02" db="EMBL/GenBank/DDBJ databases">
        <title>Comparative genomics of Cryptococcus and Kwoniella reveals pathogenesis evolution and contrasting modes of karyotype evolution via chromosome fusion or intercentromeric recombination.</title>
        <authorList>
            <person name="Coelho M.A."/>
            <person name="David-Palma M."/>
            <person name="Shea T."/>
            <person name="Bowers K."/>
            <person name="McGinley-Smith S."/>
            <person name="Mohammad A.W."/>
            <person name="Gnirke A."/>
            <person name="Yurkov A.M."/>
            <person name="Nowrousian M."/>
            <person name="Sun S."/>
            <person name="Cuomo C.A."/>
            <person name="Heitman J."/>
        </authorList>
    </citation>
    <scope>NUCLEOTIDE SEQUENCE</scope>
    <source>
        <strain evidence="2">CBS 10117</strain>
    </source>
</reference>
<proteinExistence type="predicted"/>
<feature type="domain" description="Methyltransferase" evidence="1">
    <location>
        <begin position="60"/>
        <end position="152"/>
    </location>
</feature>
<organism evidence="2 3">
    <name type="scientific">Kwoniella dejecticola CBS 10117</name>
    <dbReference type="NCBI Taxonomy" id="1296121"/>
    <lineage>
        <taxon>Eukaryota</taxon>
        <taxon>Fungi</taxon>
        <taxon>Dikarya</taxon>
        <taxon>Basidiomycota</taxon>
        <taxon>Agaricomycotina</taxon>
        <taxon>Tremellomycetes</taxon>
        <taxon>Tremellales</taxon>
        <taxon>Cryptococcaceae</taxon>
        <taxon>Kwoniella</taxon>
    </lineage>
</organism>
<accession>A0AAJ8KMD7</accession>
<dbReference type="InterPro" id="IPR041698">
    <property type="entry name" value="Methyltransf_25"/>
</dbReference>
<dbReference type="KEGG" id="kdj:28966608"/>
<gene>
    <name evidence="2" type="ORF">I303_102889</name>
</gene>